<reference evidence="9" key="1">
    <citation type="submission" date="2022-08" db="EMBL/GenBank/DDBJ databases">
        <authorList>
            <person name="Marques A."/>
        </authorList>
    </citation>
    <scope>NUCLEOTIDE SEQUENCE</scope>
    <source>
        <strain evidence="9">RhyPub2mFocal</strain>
        <tissue evidence="9">Leaves</tissue>
    </source>
</reference>
<sequence length="228" mass="24807">MLGALERGMSGACVPMGNGMGYSHSSSGSEEEASALPVHTKVVVTGNNRTKSVLIGLQGVVKKAVGLGGWHWLILTNGIEVKLQRNALTVIEAPNGNETDDVFICDSNPWNLTTDIDDSLSPKRQKPRSKPNRSSSVHKSLSWSHSCESRSKDSDSSSLDASRVDLSKLETDALRRYCQHFNIDSSPNPSKEQLIEGVQRHFGSQQLDEMQVLVGFMKAAKRLKNACG</sequence>
<dbReference type="InterPro" id="IPR025718">
    <property type="entry name" value="SAP30_Sin3-bd"/>
</dbReference>
<evidence type="ECO:0000313" key="9">
    <source>
        <dbReference type="EMBL" id="KAJ4766893.1"/>
    </source>
</evidence>
<comment type="subcellular location">
    <subcellularLocation>
        <location evidence="1">Nucleus</location>
    </subcellularLocation>
</comment>
<evidence type="ECO:0000259" key="8">
    <source>
        <dbReference type="Pfam" id="PF13867"/>
    </source>
</evidence>
<protein>
    <submittedName>
        <fullName evidence="9">Histone deacetylase complex subunit</fullName>
    </submittedName>
</protein>
<dbReference type="PANTHER" id="PTHR13286:SF6">
    <property type="entry name" value="HISTONE DEACETYLASE COMPLEX SUBUNIT SAP30L-RELATED"/>
    <property type="match status" value="1"/>
</dbReference>
<keyword evidence="5" id="KW-0804">Transcription</keyword>
<evidence type="ECO:0000256" key="5">
    <source>
        <dbReference type="ARBA" id="ARBA00023163"/>
    </source>
</evidence>
<dbReference type="Pfam" id="PF13867">
    <property type="entry name" value="SAP30_Sin3_bdg"/>
    <property type="match status" value="1"/>
</dbReference>
<evidence type="ECO:0000256" key="3">
    <source>
        <dbReference type="ARBA" id="ARBA00022491"/>
    </source>
</evidence>
<evidence type="ECO:0000256" key="6">
    <source>
        <dbReference type="ARBA" id="ARBA00023242"/>
    </source>
</evidence>
<keyword evidence="4" id="KW-0805">Transcription regulation</keyword>
<evidence type="ECO:0000256" key="1">
    <source>
        <dbReference type="ARBA" id="ARBA00004123"/>
    </source>
</evidence>
<dbReference type="GO" id="GO:0003712">
    <property type="term" value="F:transcription coregulator activity"/>
    <property type="evidence" value="ECO:0007669"/>
    <property type="project" value="TreeGrafter"/>
</dbReference>
<feature type="region of interest" description="Disordered" evidence="7">
    <location>
        <begin position="115"/>
        <end position="162"/>
    </location>
</feature>
<gene>
    <name evidence="9" type="ORF">LUZ62_077268</name>
</gene>
<dbReference type="GO" id="GO:0006355">
    <property type="term" value="P:regulation of DNA-templated transcription"/>
    <property type="evidence" value="ECO:0007669"/>
    <property type="project" value="TreeGrafter"/>
</dbReference>
<dbReference type="GO" id="GO:0000118">
    <property type="term" value="C:histone deacetylase complex"/>
    <property type="evidence" value="ECO:0007669"/>
    <property type="project" value="TreeGrafter"/>
</dbReference>
<dbReference type="Proteomes" id="UP001140206">
    <property type="component" value="Chromosome 4"/>
</dbReference>
<dbReference type="InterPro" id="IPR038291">
    <property type="entry name" value="SAP30_C_sf"/>
</dbReference>
<dbReference type="InterPro" id="IPR024145">
    <property type="entry name" value="His_deAcase_SAP30/SAP30L"/>
</dbReference>
<dbReference type="AlphaFoldDB" id="A0AAV8DJX1"/>
<keyword evidence="6" id="KW-0539">Nucleus</keyword>
<proteinExistence type="inferred from homology"/>
<organism evidence="9 10">
    <name type="scientific">Rhynchospora pubera</name>
    <dbReference type="NCBI Taxonomy" id="906938"/>
    <lineage>
        <taxon>Eukaryota</taxon>
        <taxon>Viridiplantae</taxon>
        <taxon>Streptophyta</taxon>
        <taxon>Embryophyta</taxon>
        <taxon>Tracheophyta</taxon>
        <taxon>Spermatophyta</taxon>
        <taxon>Magnoliopsida</taxon>
        <taxon>Liliopsida</taxon>
        <taxon>Poales</taxon>
        <taxon>Cyperaceae</taxon>
        <taxon>Cyperoideae</taxon>
        <taxon>Rhynchosporeae</taxon>
        <taxon>Rhynchospora</taxon>
    </lineage>
</organism>
<feature type="domain" description="Histone deacetylase complex subunit SAP30 Sin3 binding" evidence="8">
    <location>
        <begin position="169"/>
        <end position="221"/>
    </location>
</feature>
<evidence type="ECO:0000256" key="7">
    <source>
        <dbReference type="SAM" id="MobiDB-lite"/>
    </source>
</evidence>
<feature type="compositionally biased region" description="Low complexity" evidence="7">
    <location>
        <begin position="134"/>
        <end position="146"/>
    </location>
</feature>
<dbReference type="Gene3D" id="6.10.160.20">
    <property type="match status" value="1"/>
</dbReference>
<evidence type="ECO:0000313" key="10">
    <source>
        <dbReference type="Proteomes" id="UP001140206"/>
    </source>
</evidence>
<keyword evidence="3" id="KW-0678">Repressor</keyword>
<accession>A0AAV8DJX1</accession>
<dbReference type="PANTHER" id="PTHR13286">
    <property type="entry name" value="SAP30"/>
    <property type="match status" value="1"/>
</dbReference>
<evidence type="ECO:0000256" key="2">
    <source>
        <dbReference type="ARBA" id="ARBA00006283"/>
    </source>
</evidence>
<comment type="caution">
    <text evidence="9">The sequence shown here is derived from an EMBL/GenBank/DDBJ whole genome shotgun (WGS) entry which is preliminary data.</text>
</comment>
<evidence type="ECO:0000256" key="4">
    <source>
        <dbReference type="ARBA" id="ARBA00023015"/>
    </source>
</evidence>
<dbReference type="EMBL" id="JAMFTS010000004">
    <property type="protein sequence ID" value="KAJ4766893.1"/>
    <property type="molecule type" value="Genomic_DNA"/>
</dbReference>
<name>A0AAV8DJX1_9POAL</name>
<keyword evidence="10" id="KW-1185">Reference proteome</keyword>
<comment type="similarity">
    <text evidence="2">Belongs to the SAP30 family.</text>
</comment>